<evidence type="ECO:0000313" key="2">
    <source>
        <dbReference type="Proteomes" id="UP000000863"/>
    </source>
</evidence>
<name>Q4A360_EHV8U</name>
<protein>
    <submittedName>
        <fullName evidence="1">Uncharacterized protein</fullName>
    </submittedName>
</protein>
<proteinExistence type="predicted"/>
<accession>Q4A360</accession>
<reference evidence="1 2" key="1">
    <citation type="journal article" date="2005" name="Science">
        <title>Complete genome sequence and lytic phase transcription profile of a Coccolithovirus.</title>
        <authorList>
            <person name="Wilson W.H."/>
            <person name="Schroeder D.C."/>
            <person name="Allen M.J."/>
            <person name="Holden M.T.G."/>
            <person name="Parkhill J."/>
            <person name="Barrell B.G."/>
            <person name="Churcher C."/>
            <person name="Hamlin N."/>
            <person name="Mungall K."/>
            <person name="Norbertczak H."/>
            <person name="Quail M.A."/>
            <person name="Price C."/>
            <person name="Rabbinowitsch E."/>
            <person name="Walker D."/>
            <person name="Craigon M."/>
            <person name="Roy D."/>
            <person name="Ghazal P."/>
        </authorList>
    </citation>
    <scope>NUCLEOTIDE SEQUENCE [LARGE SCALE GENOMIC DNA]</scope>
    <source>
        <strain evidence="2">Isolate United Kingdom/English Channel/1999</strain>
    </source>
</reference>
<dbReference type="EMBL" id="AJ890364">
    <property type="protein sequence ID" value="CAI65496.1"/>
    <property type="molecule type" value="Genomic_DNA"/>
</dbReference>
<evidence type="ECO:0000313" key="1">
    <source>
        <dbReference type="EMBL" id="CAI65496.1"/>
    </source>
</evidence>
<dbReference type="RefSeq" id="YP_293827.1">
    <property type="nucleotide sequence ID" value="NC_007346.1"/>
</dbReference>
<gene>
    <name evidence="1" type="ORF">EhV073</name>
</gene>
<organismHost>
    <name type="scientific">Emiliania huxleyi</name>
    <name type="common">Coccolithophore</name>
    <name type="synonym">Pontosphaera huxleyi</name>
    <dbReference type="NCBI Taxonomy" id="2903"/>
</organismHost>
<sequence>MIVPFLRTRGTDKTYVSELKVLSIMSSLLPNLIAELNDSDDSRTADMYALAHHIIFNRAQDLVLKYSKKFDRAQLNDIIHNKQTIDAIQRNYNDDHTTRHEASKKYLYKFKMELIALHLEEKNAIRGTLTAKICIALHDITEREITLH</sequence>
<keyword evidence="2" id="KW-1185">Reference proteome</keyword>
<organism evidence="1 2">
    <name type="scientific">Emiliania huxleyi virus 86 (isolate United Kingdom/English Channel/1999)</name>
    <name type="common">EhV-86</name>
    <dbReference type="NCBI Taxonomy" id="654925"/>
    <lineage>
        <taxon>Viruses</taxon>
        <taxon>Varidnaviria</taxon>
        <taxon>Bamfordvirae</taxon>
        <taxon>Nucleocytoviricota</taxon>
        <taxon>Megaviricetes</taxon>
        <taxon>Algavirales</taxon>
        <taxon>Phycodnaviridae</taxon>
        <taxon>Coccolithovirus</taxon>
        <taxon>Coccolithovirus huxleyi</taxon>
        <taxon>Emiliania huxleyi virus 86</taxon>
    </lineage>
</organism>
<dbReference type="Proteomes" id="UP000000863">
    <property type="component" value="Segment"/>
</dbReference>
<dbReference type="GeneID" id="3654705"/>
<dbReference type="KEGG" id="vg:3654705"/>